<keyword evidence="4 10" id="KW-0812">Transmembrane</keyword>
<dbReference type="PANTHER" id="PTHR19139">
    <property type="entry name" value="AQUAPORIN TRANSPORTER"/>
    <property type="match status" value="1"/>
</dbReference>
<comment type="caution">
    <text evidence="11">The sequence shown here is derived from an EMBL/GenBank/DDBJ whole genome shotgun (WGS) entry which is preliminary data.</text>
</comment>
<dbReference type="OrthoDB" id="3222at2759"/>
<dbReference type="Proteomes" id="UP000689129">
    <property type="component" value="Unassembled WGS sequence"/>
</dbReference>
<evidence type="ECO:0000256" key="4">
    <source>
        <dbReference type="ARBA" id="ARBA00022692"/>
    </source>
</evidence>
<evidence type="ECO:0000313" key="12">
    <source>
        <dbReference type="Proteomes" id="UP000689129"/>
    </source>
</evidence>
<evidence type="ECO:0000256" key="9">
    <source>
        <dbReference type="SAM" id="MobiDB-lite"/>
    </source>
</evidence>
<evidence type="ECO:0000256" key="8">
    <source>
        <dbReference type="ARBA" id="ARBA00034651"/>
    </source>
</evidence>
<evidence type="ECO:0000313" key="11">
    <source>
        <dbReference type="EMBL" id="KAG7132564.1"/>
    </source>
</evidence>
<dbReference type="InterPro" id="IPR034294">
    <property type="entry name" value="Aquaporin_transptr"/>
</dbReference>
<organism evidence="11 12">
    <name type="scientific">Verticillium longisporum</name>
    <name type="common">Verticillium dahliae var. longisporum</name>
    <dbReference type="NCBI Taxonomy" id="100787"/>
    <lineage>
        <taxon>Eukaryota</taxon>
        <taxon>Fungi</taxon>
        <taxon>Dikarya</taxon>
        <taxon>Ascomycota</taxon>
        <taxon>Pezizomycotina</taxon>
        <taxon>Sordariomycetes</taxon>
        <taxon>Hypocreomycetidae</taxon>
        <taxon>Glomerellales</taxon>
        <taxon>Plectosphaerellaceae</taxon>
        <taxon>Verticillium</taxon>
    </lineage>
</organism>
<dbReference type="EMBL" id="JAEMWZ010000182">
    <property type="protein sequence ID" value="KAG7132564.1"/>
    <property type="molecule type" value="Genomic_DNA"/>
</dbReference>
<reference evidence="11" key="1">
    <citation type="journal article" date="2021" name="Mol. Plant Pathol.">
        <title>A 20-kb lineage-specific genomic region tames virulence in pathogenic amphidiploid Verticillium longisporum.</title>
        <authorList>
            <person name="Harting R."/>
            <person name="Starke J."/>
            <person name="Kusch H."/>
            <person name="Poggeler S."/>
            <person name="Maurus I."/>
            <person name="Schluter R."/>
            <person name="Landesfeind M."/>
            <person name="Bulla I."/>
            <person name="Nowrousian M."/>
            <person name="de Jonge R."/>
            <person name="Stahlhut G."/>
            <person name="Hoff K.J."/>
            <person name="Asshauer K.P."/>
            <person name="Thurmer A."/>
            <person name="Stanke M."/>
            <person name="Daniel R."/>
            <person name="Morgenstern B."/>
            <person name="Thomma B.P.H.J."/>
            <person name="Kronstad J.W."/>
            <person name="Braus-Stromeyer S.A."/>
            <person name="Braus G.H."/>
        </authorList>
    </citation>
    <scope>NUCLEOTIDE SEQUENCE</scope>
    <source>
        <strain evidence="11">Vl32</strain>
    </source>
</reference>
<feature type="transmembrane region" description="Helical" evidence="10">
    <location>
        <begin position="251"/>
        <end position="272"/>
    </location>
</feature>
<evidence type="ECO:0000256" key="2">
    <source>
        <dbReference type="ARBA" id="ARBA00006175"/>
    </source>
</evidence>
<evidence type="ECO:0000256" key="3">
    <source>
        <dbReference type="ARBA" id="ARBA00022448"/>
    </source>
</evidence>
<feature type="transmembrane region" description="Helical" evidence="10">
    <location>
        <begin position="324"/>
        <end position="344"/>
    </location>
</feature>
<feature type="transmembrane region" description="Helical" evidence="10">
    <location>
        <begin position="134"/>
        <end position="152"/>
    </location>
</feature>
<dbReference type="GO" id="GO:0015250">
    <property type="term" value="F:water channel activity"/>
    <property type="evidence" value="ECO:0007669"/>
    <property type="project" value="TreeGrafter"/>
</dbReference>
<feature type="transmembrane region" description="Helical" evidence="10">
    <location>
        <begin position="279"/>
        <end position="304"/>
    </location>
</feature>
<evidence type="ECO:0000256" key="5">
    <source>
        <dbReference type="ARBA" id="ARBA00022737"/>
    </source>
</evidence>
<feature type="compositionally biased region" description="Low complexity" evidence="9">
    <location>
        <begin position="89"/>
        <end position="107"/>
    </location>
</feature>
<dbReference type="FunFam" id="1.20.1080.10:FF:000014">
    <property type="entry name" value="Aquaporin 1"/>
    <property type="match status" value="1"/>
</dbReference>
<proteinExistence type="inferred from homology"/>
<dbReference type="InterPro" id="IPR000425">
    <property type="entry name" value="MIP"/>
</dbReference>
<feature type="region of interest" description="Disordered" evidence="9">
    <location>
        <begin position="77"/>
        <end position="109"/>
    </location>
</feature>
<dbReference type="Pfam" id="PF00230">
    <property type="entry name" value="MIP"/>
    <property type="match status" value="1"/>
</dbReference>
<evidence type="ECO:0000256" key="10">
    <source>
        <dbReference type="SAM" id="Phobius"/>
    </source>
</evidence>
<name>A0A8I2ZIW0_VERLO</name>
<evidence type="ECO:0000256" key="1">
    <source>
        <dbReference type="ARBA" id="ARBA00004141"/>
    </source>
</evidence>
<evidence type="ECO:0000256" key="6">
    <source>
        <dbReference type="ARBA" id="ARBA00022989"/>
    </source>
</evidence>
<accession>A0A8I2ZIW0</accession>
<dbReference type="PANTHER" id="PTHR19139:SF199">
    <property type="entry name" value="MIP17260P"/>
    <property type="match status" value="1"/>
</dbReference>
<keyword evidence="7 10" id="KW-0472">Membrane</keyword>
<feature type="transmembrane region" description="Helical" evidence="10">
    <location>
        <begin position="164"/>
        <end position="185"/>
    </location>
</feature>
<sequence>MAPEIAKFQSHYQPSANDAMPRMRAAANAMLQTTWGRSQPSLKLHRQLTLNGLSDMILSKGVQARFVLRVPVGGDGGMSSRYHNTKSQTSAAPGSPTAAAPAGVPPTRTNTNRLPILKAQSGARNNVTAVVGEFVGTFLFLFFSFAGTQLANTPASTSTEPNHTALIFIALSFGVSLTANVWVFYRITGGMFNPVVTLALVICGGLPITRALLIMPTQILAGMSAAGVISALLPGPLAVTNSLGGGASTAQGLFIEMFLTAQLVFTILMLAVEKHRSTFLAPVGIGASFFLAELVGCYWTGGALNPARAFGPAVATRTFPNYHWIYWLGPIMGSLLASGFYLLLKAMQYQECNPGQDGSGADLERYEDRHAQHHTTTEEPKV</sequence>
<dbReference type="AlphaFoldDB" id="A0A8I2ZIW0"/>
<evidence type="ECO:0000256" key="7">
    <source>
        <dbReference type="ARBA" id="ARBA00023136"/>
    </source>
</evidence>
<gene>
    <name evidence="11" type="ORF">HYQ45_009081</name>
</gene>
<keyword evidence="5" id="KW-0677">Repeat</keyword>
<feature type="transmembrane region" description="Helical" evidence="10">
    <location>
        <begin position="191"/>
        <end position="213"/>
    </location>
</feature>
<comment type="similarity">
    <text evidence="2">Belongs to the MIP/aquaporin (TC 1.A.8) family.</text>
</comment>
<comment type="subcellular location">
    <subcellularLocation>
        <location evidence="1">Membrane</location>
        <topology evidence="1">Multi-pass membrane protein</topology>
    </subcellularLocation>
</comment>
<keyword evidence="3" id="KW-0813">Transport</keyword>
<keyword evidence="6 10" id="KW-1133">Transmembrane helix</keyword>
<protein>
    <submittedName>
        <fullName evidence="11">Aquaporin-2 like protein</fullName>
    </submittedName>
</protein>
<comment type="catalytic activity">
    <reaction evidence="8">
        <text>H2O(in) = H2O(out)</text>
        <dbReference type="Rhea" id="RHEA:29667"/>
        <dbReference type="ChEBI" id="CHEBI:15377"/>
    </reaction>
</comment>
<dbReference type="GO" id="GO:0005886">
    <property type="term" value="C:plasma membrane"/>
    <property type="evidence" value="ECO:0007669"/>
    <property type="project" value="TreeGrafter"/>
</dbReference>